<dbReference type="InterPro" id="IPR029069">
    <property type="entry name" value="HotDog_dom_sf"/>
</dbReference>
<protein>
    <submittedName>
        <fullName evidence="1">Uncharacterized protein</fullName>
    </submittedName>
</protein>
<dbReference type="Gene3D" id="3.10.129.10">
    <property type="entry name" value="Hotdog Thioesterase"/>
    <property type="match status" value="1"/>
</dbReference>
<keyword evidence="2" id="KW-1185">Reference proteome</keyword>
<name>A0A2P8IGZ1_SACCR</name>
<dbReference type="AlphaFoldDB" id="A0A2P8IGZ1"/>
<gene>
    <name evidence="1" type="ORF">B0I31_102709</name>
</gene>
<dbReference type="EMBL" id="PYAX01000002">
    <property type="protein sequence ID" value="PSL57730.1"/>
    <property type="molecule type" value="Genomic_DNA"/>
</dbReference>
<accession>A0A2P8IGZ1</accession>
<organism evidence="1 2">
    <name type="scientific">Saccharothrix carnea</name>
    <dbReference type="NCBI Taxonomy" id="1280637"/>
    <lineage>
        <taxon>Bacteria</taxon>
        <taxon>Bacillati</taxon>
        <taxon>Actinomycetota</taxon>
        <taxon>Actinomycetes</taxon>
        <taxon>Pseudonocardiales</taxon>
        <taxon>Pseudonocardiaceae</taxon>
        <taxon>Saccharothrix</taxon>
    </lineage>
</organism>
<dbReference type="OrthoDB" id="5495835at2"/>
<dbReference type="SUPFAM" id="SSF54637">
    <property type="entry name" value="Thioesterase/thiol ester dehydrase-isomerase"/>
    <property type="match status" value="1"/>
</dbReference>
<reference evidence="1 2" key="1">
    <citation type="submission" date="2018-03" db="EMBL/GenBank/DDBJ databases">
        <title>Genomic Encyclopedia of Type Strains, Phase III (KMG-III): the genomes of soil and plant-associated and newly described type strains.</title>
        <authorList>
            <person name="Whitman W."/>
        </authorList>
    </citation>
    <scope>NUCLEOTIDE SEQUENCE [LARGE SCALE GENOMIC DNA]</scope>
    <source>
        <strain evidence="1 2">CGMCC 4.7097</strain>
    </source>
</reference>
<evidence type="ECO:0000313" key="2">
    <source>
        <dbReference type="Proteomes" id="UP000241118"/>
    </source>
</evidence>
<sequence>MITESEVLVPARFNGPPESGQGGYVCGMLAGLAPPAEGTAVVSLLLPPPLERPMRLEAGPDQAVLLLGELVVAAVTSTTEPIPAVPPVSTAEADLAMEGYLGWDDHPFPTCYVCGHEREDGLFLAPGPVLGRADTVACTWVPNETSPEVLWGVLDCPGGWTADPRDDPMVLTRMTADLVGQVRLGEPHVVVAQQVQRIGRIATNLTSLYGPDGSLVGTSSAEWTALTP</sequence>
<dbReference type="Proteomes" id="UP000241118">
    <property type="component" value="Unassembled WGS sequence"/>
</dbReference>
<proteinExistence type="predicted"/>
<dbReference type="RefSeq" id="WP_106614609.1">
    <property type="nucleotide sequence ID" value="NZ_PYAX01000002.1"/>
</dbReference>
<comment type="caution">
    <text evidence="1">The sequence shown here is derived from an EMBL/GenBank/DDBJ whole genome shotgun (WGS) entry which is preliminary data.</text>
</comment>
<evidence type="ECO:0000313" key="1">
    <source>
        <dbReference type="EMBL" id="PSL57730.1"/>
    </source>
</evidence>